<organism evidence="2 3">
    <name type="scientific">Ridgeia piscesae</name>
    <name type="common">Tubeworm</name>
    <dbReference type="NCBI Taxonomy" id="27915"/>
    <lineage>
        <taxon>Eukaryota</taxon>
        <taxon>Metazoa</taxon>
        <taxon>Spiralia</taxon>
        <taxon>Lophotrochozoa</taxon>
        <taxon>Annelida</taxon>
        <taxon>Polychaeta</taxon>
        <taxon>Sedentaria</taxon>
        <taxon>Canalipalpata</taxon>
        <taxon>Sabellida</taxon>
        <taxon>Siboglinidae</taxon>
        <taxon>Ridgeia</taxon>
    </lineage>
</organism>
<dbReference type="Proteomes" id="UP001209878">
    <property type="component" value="Unassembled WGS sequence"/>
</dbReference>
<proteinExistence type="predicted"/>
<name>A0AAD9N2Y4_RIDPI</name>
<comment type="caution">
    <text evidence="2">The sequence shown here is derived from an EMBL/GenBank/DDBJ whole genome shotgun (WGS) entry which is preliminary data.</text>
</comment>
<evidence type="ECO:0000256" key="1">
    <source>
        <dbReference type="SAM" id="MobiDB-lite"/>
    </source>
</evidence>
<gene>
    <name evidence="2" type="ORF">NP493_2300g00012</name>
</gene>
<dbReference type="AlphaFoldDB" id="A0AAD9N2Y4"/>
<reference evidence="2" key="1">
    <citation type="journal article" date="2023" name="Mol. Biol. Evol.">
        <title>Third-Generation Sequencing Reveals the Adaptive Role of the Epigenome in Three Deep-Sea Polychaetes.</title>
        <authorList>
            <person name="Perez M."/>
            <person name="Aroh O."/>
            <person name="Sun Y."/>
            <person name="Lan Y."/>
            <person name="Juniper S.K."/>
            <person name="Young C.R."/>
            <person name="Angers B."/>
            <person name="Qian P.Y."/>
        </authorList>
    </citation>
    <scope>NUCLEOTIDE SEQUENCE</scope>
    <source>
        <strain evidence="2">R07B-5</strain>
    </source>
</reference>
<feature type="region of interest" description="Disordered" evidence="1">
    <location>
        <begin position="1"/>
        <end position="36"/>
    </location>
</feature>
<feature type="compositionally biased region" description="Polar residues" evidence="1">
    <location>
        <begin position="24"/>
        <end position="36"/>
    </location>
</feature>
<evidence type="ECO:0000313" key="2">
    <source>
        <dbReference type="EMBL" id="KAK2153533.1"/>
    </source>
</evidence>
<sequence length="99" mass="10883">MLSSSCVPTGRADNPAIDTVEPNAATSHQQQETAPISQIARPCEGVVREDMRAGGPRTTRGSSQAYRQVELVVDQMCGLTKFFVDQVCRRAELVDQVYR</sequence>
<keyword evidence="3" id="KW-1185">Reference proteome</keyword>
<accession>A0AAD9N2Y4</accession>
<protein>
    <submittedName>
        <fullName evidence="2">Uncharacterized protein</fullName>
    </submittedName>
</protein>
<evidence type="ECO:0000313" key="3">
    <source>
        <dbReference type="Proteomes" id="UP001209878"/>
    </source>
</evidence>
<dbReference type="EMBL" id="JAODUO010002293">
    <property type="protein sequence ID" value="KAK2153533.1"/>
    <property type="molecule type" value="Genomic_DNA"/>
</dbReference>